<dbReference type="Proteomes" id="UP000295696">
    <property type="component" value="Unassembled WGS sequence"/>
</dbReference>
<dbReference type="RefSeq" id="WP_132247815.1">
    <property type="nucleotide sequence ID" value="NZ_SLZU01000019.1"/>
</dbReference>
<feature type="domain" description="Tripartite ATP-independent periplasmic transporters DctQ component" evidence="8">
    <location>
        <begin position="21"/>
        <end position="148"/>
    </location>
</feature>
<proteinExistence type="inferred from homology"/>
<feature type="transmembrane region" description="Helical" evidence="7">
    <location>
        <begin position="43"/>
        <end position="61"/>
    </location>
</feature>
<evidence type="ECO:0000259" key="8">
    <source>
        <dbReference type="Pfam" id="PF04290"/>
    </source>
</evidence>
<dbReference type="EMBL" id="SLZU01000019">
    <property type="protein sequence ID" value="TCS59710.1"/>
    <property type="molecule type" value="Genomic_DNA"/>
</dbReference>
<evidence type="ECO:0000256" key="6">
    <source>
        <dbReference type="ARBA" id="ARBA00023136"/>
    </source>
</evidence>
<dbReference type="Pfam" id="PF04290">
    <property type="entry name" value="DctQ"/>
    <property type="match status" value="1"/>
</dbReference>
<keyword evidence="4 7" id="KW-0812">Transmembrane</keyword>
<reference evidence="9 10" key="1">
    <citation type="submission" date="2019-03" db="EMBL/GenBank/DDBJ databases">
        <title>Genomic Encyclopedia of Type Strains, Phase IV (KMG-IV): sequencing the most valuable type-strain genomes for metagenomic binning, comparative biology and taxonomic classification.</title>
        <authorList>
            <person name="Goeker M."/>
        </authorList>
    </citation>
    <scope>NUCLEOTIDE SEQUENCE [LARGE SCALE GENOMIC DNA]</scope>
    <source>
        <strain evidence="9 10">DSM 104836</strain>
    </source>
</reference>
<dbReference type="OrthoDB" id="6160477at2"/>
<comment type="caution">
    <text evidence="9">The sequence shown here is derived from an EMBL/GenBank/DDBJ whole genome shotgun (WGS) entry which is preliminary data.</text>
</comment>
<feature type="transmembrane region" description="Helical" evidence="7">
    <location>
        <begin position="82"/>
        <end position="106"/>
    </location>
</feature>
<evidence type="ECO:0000313" key="10">
    <source>
        <dbReference type="Proteomes" id="UP000295696"/>
    </source>
</evidence>
<evidence type="ECO:0000256" key="4">
    <source>
        <dbReference type="ARBA" id="ARBA00022692"/>
    </source>
</evidence>
<dbReference type="AlphaFoldDB" id="A0A4R3J5M9"/>
<accession>A0A4R3J5M9</accession>
<evidence type="ECO:0000256" key="1">
    <source>
        <dbReference type="ARBA" id="ARBA00004651"/>
    </source>
</evidence>
<dbReference type="GO" id="GO:0022857">
    <property type="term" value="F:transmembrane transporter activity"/>
    <property type="evidence" value="ECO:0007669"/>
    <property type="project" value="UniProtKB-UniRule"/>
</dbReference>
<comment type="similarity">
    <text evidence="7">Belongs to the TRAP transporter small permease family.</text>
</comment>
<evidence type="ECO:0000256" key="3">
    <source>
        <dbReference type="ARBA" id="ARBA00022475"/>
    </source>
</evidence>
<organism evidence="9 10">
    <name type="scientific">Primorskyibacter sedentarius</name>
    <dbReference type="NCBI Taxonomy" id="745311"/>
    <lineage>
        <taxon>Bacteria</taxon>
        <taxon>Pseudomonadati</taxon>
        <taxon>Pseudomonadota</taxon>
        <taxon>Alphaproteobacteria</taxon>
        <taxon>Rhodobacterales</taxon>
        <taxon>Roseobacteraceae</taxon>
        <taxon>Primorskyibacter</taxon>
    </lineage>
</organism>
<sequence>MERLATWISRLFGWSLLFLSGFVALETLLRKLFNTSLQGADELGGYVLALGAALSFSVALIDRAHIRIDVLHARMPVWAQALVDWLAVLSLAVLGLFFLYVGWFVISDTLAYGSTAATPWRTPLIWPQSAWYAALAGFALLSFVLLARASLLFFTGRHRALAAAFNPTSAEDELSEELTQMKGR</sequence>
<evidence type="ECO:0000256" key="2">
    <source>
        <dbReference type="ARBA" id="ARBA00022448"/>
    </source>
</evidence>
<comment type="function">
    <text evidence="7">Part of the tripartite ATP-independent periplasmic (TRAP) transport system.</text>
</comment>
<gene>
    <name evidence="9" type="ORF">EDD52_11913</name>
</gene>
<comment type="caution">
    <text evidence="7">Lacks conserved residue(s) required for the propagation of feature annotation.</text>
</comment>
<keyword evidence="2 7" id="KW-0813">Transport</keyword>
<evidence type="ECO:0000256" key="7">
    <source>
        <dbReference type="RuleBase" id="RU369079"/>
    </source>
</evidence>
<evidence type="ECO:0000256" key="5">
    <source>
        <dbReference type="ARBA" id="ARBA00022989"/>
    </source>
</evidence>
<protein>
    <recommendedName>
        <fullName evidence="7">TRAP transporter small permease protein</fullName>
    </recommendedName>
</protein>
<keyword evidence="10" id="KW-1185">Reference proteome</keyword>
<dbReference type="GO" id="GO:0005886">
    <property type="term" value="C:plasma membrane"/>
    <property type="evidence" value="ECO:0007669"/>
    <property type="project" value="UniProtKB-SubCell"/>
</dbReference>
<keyword evidence="3" id="KW-1003">Cell membrane</keyword>
<comment type="subunit">
    <text evidence="7">The complex comprises the extracytoplasmic solute receptor protein and the two transmembrane proteins.</text>
</comment>
<name>A0A4R3J5M9_9RHOB</name>
<dbReference type="InterPro" id="IPR055348">
    <property type="entry name" value="DctQ"/>
</dbReference>
<comment type="subcellular location">
    <subcellularLocation>
        <location evidence="7">Cell inner membrane</location>
        <topology evidence="7">Multi-pass membrane protein</topology>
    </subcellularLocation>
    <subcellularLocation>
        <location evidence="1">Cell membrane</location>
        <topology evidence="1">Multi-pass membrane protein</topology>
    </subcellularLocation>
</comment>
<keyword evidence="6 7" id="KW-0472">Membrane</keyword>
<keyword evidence="7" id="KW-0997">Cell inner membrane</keyword>
<evidence type="ECO:0000313" key="9">
    <source>
        <dbReference type="EMBL" id="TCS59710.1"/>
    </source>
</evidence>
<feature type="transmembrane region" description="Helical" evidence="7">
    <location>
        <begin position="130"/>
        <end position="154"/>
    </location>
</feature>
<keyword evidence="5 7" id="KW-1133">Transmembrane helix</keyword>